<dbReference type="Proteomes" id="UP000887579">
    <property type="component" value="Unplaced"/>
</dbReference>
<name>A0AC34GLZ6_9BILA</name>
<sequence>MEIYAIKQEFVVFDLIKLCSTTNADIMNPKWGFVVSKKNDTMMVTVETEEGERQSSVDFLLALILKHGIKIFGEEKNDAKNVREIEIEFNGFCANQTLKQTFEKAAENLNLHISFC</sequence>
<reference evidence="2" key="1">
    <citation type="submission" date="2022-11" db="UniProtKB">
        <authorList>
            <consortium name="WormBaseParasite"/>
        </authorList>
    </citation>
    <scope>IDENTIFICATION</scope>
</reference>
<organism evidence="1 2">
    <name type="scientific">Panagrolaimus sp. ES5</name>
    <dbReference type="NCBI Taxonomy" id="591445"/>
    <lineage>
        <taxon>Eukaryota</taxon>
        <taxon>Metazoa</taxon>
        <taxon>Ecdysozoa</taxon>
        <taxon>Nematoda</taxon>
        <taxon>Chromadorea</taxon>
        <taxon>Rhabditida</taxon>
        <taxon>Tylenchina</taxon>
        <taxon>Panagrolaimomorpha</taxon>
        <taxon>Panagrolaimoidea</taxon>
        <taxon>Panagrolaimidae</taxon>
        <taxon>Panagrolaimus</taxon>
    </lineage>
</organism>
<protein>
    <submittedName>
        <fullName evidence="2">Uncharacterized protein</fullName>
    </submittedName>
</protein>
<accession>A0AC34GLZ6</accession>
<dbReference type="WBParaSite" id="ES5_v2.g30747.t1">
    <property type="protein sequence ID" value="ES5_v2.g30747.t1"/>
    <property type="gene ID" value="ES5_v2.g30747"/>
</dbReference>
<evidence type="ECO:0000313" key="1">
    <source>
        <dbReference type="Proteomes" id="UP000887579"/>
    </source>
</evidence>
<evidence type="ECO:0000313" key="2">
    <source>
        <dbReference type="WBParaSite" id="ES5_v2.g30747.t1"/>
    </source>
</evidence>
<proteinExistence type="predicted"/>